<dbReference type="EMBL" id="CP016786">
    <property type="protein sequence ID" value="ASW43967.1"/>
    <property type="molecule type" value="Genomic_DNA"/>
</dbReference>
<reference evidence="3 4" key="1">
    <citation type="submission" date="2016-08" db="EMBL/GenBank/DDBJ databases">
        <title>Complete Genome Sequence Of The Indigo Reducing Clostridium isatidis DSM15098.</title>
        <authorList>
            <person name="Little G.T."/>
            <person name="Minton N.P."/>
        </authorList>
    </citation>
    <scope>NUCLEOTIDE SEQUENCE [LARGE SCALE GENOMIC DNA]</scope>
    <source>
        <strain evidence="3 4">DSM 15098</strain>
    </source>
</reference>
<proteinExistence type="predicted"/>
<dbReference type="Proteomes" id="UP000264883">
    <property type="component" value="Chromosome"/>
</dbReference>
<keyword evidence="4" id="KW-1185">Reference proteome</keyword>
<sequence length="598" mass="68215">MGVKRRRKVRFIGKQNNKSNNLYPAVRNELRGPVYGYINERGNFVIEPKFQNAYDFNEFDIAIVNVNNKAGIIDKNGEYVVHPIYDSISPYKEGRAVYILNNTMGVLDEEGNRITKKPYTFVSNYNEGRAIVGINDEESASYIYGYIDLQGNEVVSPSYIQANDYIDGVALVKIKDNTFALLDKDGEIINTYEYFYVGQYGEGLMTFAQDSDSPLGYINTQGEVIIKQKFSSATAFRDGVAVVSTGQLFNSKYGVIDKTGKYVYEPIFSRIEQLGEGRVALGLPLDDDVPYWTSIYAIGDFSGNKLSNFKYLSVDNYKEGLASASDNKYTFFIDKNGNIVTNLPIVEGSGNLECIHDLIRANIDYITYYIKPSGKVVYKPNETIKLNNKYSITKLKFKPNYNYLVYFPKVDGLSNKNVENNINEKLREMSCFIPNMEAGSIVDLEITEDDVLEYNYNGDFQIEYFNKNLLVLDMTGYYYPFGAAHGMPYKRTPNINLETGEFYRLSDLFMGGVNWTGELNKIIKNMIITDPQYDILFEGAFKGIEENQDFYVDQNNLYIYFPPYEIAPYVAGFVTFKIPFTEIEGIINKEGTFYKSFN</sequence>
<evidence type="ECO:0008006" key="5">
    <source>
        <dbReference type="Google" id="ProtNLM"/>
    </source>
</evidence>
<dbReference type="AlphaFoldDB" id="A0A343JEK9"/>
<evidence type="ECO:0000259" key="1">
    <source>
        <dbReference type="Pfam" id="PF11738"/>
    </source>
</evidence>
<dbReference type="KEGG" id="cia:BEN51_10870"/>
<dbReference type="PANTHER" id="PTHR37841">
    <property type="entry name" value="GLR2918 PROTEIN"/>
    <property type="match status" value="1"/>
</dbReference>
<gene>
    <name evidence="3" type="ORF">BEN51_10870</name>
</gene>
<evidence type="ECO:0000313" key="4">
    <source>
        <dbReference type="Proteomes" id="UP000264883"/>
    </source>
</evidence>
<dbReference type="Pfam" id="PF11738">
    <property type="entry name" value="DUF3298"/>
    <property type="match status" value="1"/>
</dbReference>
<feature type="domain" description="DUF3298" evidence="1">
    <location>
        <begin position="506"/>
        <end position="580"/>
    </location>
</feature>
<dbReference type="InterPro" id="IPR025303">
    <property type="entry name" value="PdaC"/>
</dbReference>
<dbReference type="InterPro" id="IPR021729">
    <property type="entry name" value="DUF3298"/>
</dbReference>
<dbReference type="Pfam" id="PF14903">
    <property type="entry name" value="WG_beta_rep"/>
    <property type="match status" value="5"/>
</dbReference>
<evidence type="ECO:0000259" key="2">
    <source>
        <dbReference type="Pfam" id="PF13739"/>
    </source>
</evidence>
<dbReference type="Gene3D" id="3.30.565.40">
    <property type="entry name" value="Fervidobacterium nodosum Rt17-B1 like"/>
    <property type="match status" value="1"/>
</dbReference>
<dbReference type="OrthoDB" id="210273at2"/>
<organism evidence="3 4">
    <name type="scientific">Clostridium isatidis</name>
    <dbReference type="NCBI Taxonomy" id="182773"/>
    <lineage>
        <taxon>Bacteria</taxon>
        <taxon>Bacillati</taxon>
        <taxon>Bacillota</taxon>
        <taxon>Clostridia</taxon>
        <taxon>Eubacteriales</taxon>
        <taxon>Clostridiaceae</taxon>
        <taxon>Clostridium</taxon>
    </lineage>
</organism>
<feature type="domain" description="Deacetylase PdaC" evidence="2">
    <location>
        <begin position="401"/>
        <end position="487"/>
    </location>
</feature>
<evidence type="ECO:0000313" key="3">
    <source>
        <dbReference type="EMBL" id="ASW43967.1"/>
    </source>
</evidence>
<dbReference type="InterPro" id="IPR032774">
    <property type="entry name" value="WG_beta_rep"/>
</dbReference>
<dbReference type="RefSeq" id="WP_119866095.1">
    <property type="nucleotide sequence ID" value="NZ_CP016786.1"/>
</dbReference>
<name>A0A343JEK9_9CLOT</name>
<dbReference type="PANTHER" id="PTHR37841:SF1">
    <property type="entry name" value="DUF3298 DOMAIN-CONTAINING PROTEIN"/>
    <property type="match status" value="1"/>
</dbReference>
<accession>A0A343JEK9</accession>
<dbReference type="Pfam" id="PF13739">
    <property type="entry name" value="PdaC"/>
    <property type="match status" value="1"/>
</dbReference>
<protein>
    <recommendedName>
        <fullName evidence="5">DUF3298 domain-containing protein</fullName>
    </recommendedName>
</protein>
<dbReference type="InterPro" id="IPR037126">
    <property type="entry name" value="PdaC/RsiV-like_sf"/>
</dbReference>
<dbReference type="Gene3D" id="3.90.640.20">
    <property type="entry name" value="Heat-shock cognate protein, ATPase"/>
    <property type="match status" value="1"/>
</dbReference>